<dbReference type="PANTHER" id="PTHR11920:SF501">
    <property type="entry name" value="GUANYLATE CYCLASE 32E"/>
    <property type="match status" value="1"/>
</dbReference>
<dbReference type="EMBL" id="HBFD01002144">
    <property type="protein sequence ID" value="CAD8715447.1"/>
    <property type="molecule type" value="Transcribed_RNA"/>
</dbReference>
<dbReference type="InterPro" id="IPR050401">
    <property type="entry name" value="Cyclic_nucleotide_synthase"/>
</dbReference>
<dbReference type="Pfam" id="PF00072">
    <property type="entry name" value="Response_reg"/>
    <property type="match status" value="1"/>
</dbReference>
<dbReference type="PANTHER" id="PTHR11920">
    <property type="entry name" value="GUANYLYL CYCLASE"/>
    <property type="match status" value="1"/>
</dbReference>
<dbReference type="SMART" id="SM00448">
    <property type="entry name" value="REC"/>
    <property type="match status" value="1"/>
</dbReference>
<feature type="domain" description="Response regulatory" evidence="8">
    <location>
        <begin position="102"/>
        <end position="224"/>
    </location>
</feature>
<dbReference type="InterPro" id="IPR029787">
    <property type="entry name" value="Nucleotide_cyclase"/>
</dbReference>
<evidence type="ECO:0000259" key="8">
    <source>
        <dbReference type="PROSITE" id="PS50110"/>
    </source>
</evidence>
<evidence type="ECO:0000256" key="5">
    <source>
        <dbReference type="ARBA" id="ARBA00023136"/>
    </source>
</evidence>
<dbReference type="GO" id="GO:0005886">
    <property type="term" value="C:plasma membrane"/>
    <property type="evidence" value="ECO:0007669"/>
    <property type="project" value="TreeGrafter"/>
</dbReference>
<dbReference type="InterPro" id="IPR011006">
    <property type="entry name" value="CheY-like_superfamily"/>
</dbReference>
<dbReference type="AlphaFoldDB" id="A0A6T5VYL0"/>
<dbReference type="Gene3D" id="3.40.50.2300">
    <property type="match status" value="1"/>
</dbReference>
<evidence type="ECO:0000313" key="10">
    <source>
        <dbReference type="EMBL" id="CAD8715451.1"/>
    </source>
</evidence>
<dbReference type="GO" id="GO:0000166">
    <property type="term" value="F:nucleotide binding"/>
    <property type="evidence" value="ECO:0007669"/>
    <property type="project" value="UniProtKB-KW"/>
</dbReference>
<dbReference type="Gene3D" id="3.30.70.1230">
    <property type="entry name" value="Nucleotide cyclase"/>
    <property type="match status" value="1"/>
</dbReference>
<sequence>MESNGEANRIHCSQVVANMLIESNQYILTERGNIEVKGKGKMTTYWLEGASLKNTNANKHALLKIRITVRDLLGLNRDNNSLNDIKTPTNTNISFFSSNYLRILVVEDSQLQRKVLMRMLKSADPSWDITFAITGESALEKLKATKLMFDVVIVDENLSNSKEDLFGHELVNIMRNSLQMKTCVIIACISNTNNKSHLLTSGVDEVWPKPPPDPILMYDTITELVNKKRKKSNIFTSGSSNGNYLNLFETSSSTSSPPPMKKKSSIY</sequence>
<proteinExistence type="predicted"/>
<organism evidence="9">
    <name type="scientific">Chromulina nebulosa</name>
    <dbReference type="NCBI Taxonomy" id="96789"/>
    <lineage>
        <taxon>Eukaryota</taxon>
        <taxon>Sar</taxon>
        <taxon>Stramenopiles</taxon>
        <taxon>Ochrophyta</taxon>
        <taxon>Chrysophyceae</taxon>
        <taxon>Chromulinales</taxon>
        <taxon>Chromulinaceae</taxon>
        <taxon>Chromulina</taxon>
    </lineage>
</organism>
<reference evidence="9" key="1">
    <citation type="submission" date="2021-01" db="EMBL/GenBank/DDBJ databases">
        <authorList>
            <person name="Corre E."/>
            <person name="Pelletier E."/>
            <person name="Niang G."/>
            <person name="Scheremetjew M."/>
            <person name="Finn R."/>
            <person name="Kale V."/>
            <person name="Holt S."/>
            <person name="Cochrane G."/>
            <person name="Meng A."/>
            <person name="Brown T."/>
            <person name="Cohen L."/>
        </authorList>
    </citation>
    <scope>NUCLEOTIDE SEQUENCE</scope>
    <source>
        <strain evidence="9">UTEXLB2642</strain>
    </source>
</reference>
<evidence type="ECO:0000313" key="9">
    <source>
        <dbReference type="EMBL" id="CAD8715447.1"/>
    </source>
</evidence>
<evidence type="ECO:0000256" key="3">
    <source>
        <dbReference type="ARBA" id="ARBA00022741"/>
    </source>
</evidence>
<keyword evidence="3" id="KW-0547">Nucleotide-binding</keyword>
<keyword evidence="2" id="KW-0812">Transmembrane</keyword>
<gene>
    <name evidence="9" type="ORF">CNEB1095_LOCUS1355</name>
    <name evidence="10" type="ORF">CNEB1095_LOCUS1357</name>
</gene>
<name>A0A6T5VYL0_9STRA</name>
<evidence type="ECO:0000256" key="1">
    <source>
        <dbReference type="ARBA" id="ARBA00004370"/>
    </source>
</evidence>
<dbReference type="SUPFAM" id="SSF52172">
    <property type="entry name" value="CheY-like"/>
    <property type="match status" value="1"/>
</dbReference>
<keyword evidence="7" id="KW-0597">Phosphoprotein</keyword>
<evidence type="ECO:0000256" key="2">
    <source>
        <dbReference type="ARBA" id="ARBA00022692"/>
    </source>
</evidence>
<evidence type="ECO:0000256" key="7">
    <source>
        <dbReference type="PROSITE-ProRule" id="PRU00169"/>
    </source>
</evidence>
<dbReference type="GO" id="GO:0004383">
    <property type="term" value="F:guanylate cyclase activity"/>
    <property type="evidence" value="ECO:0007669"/>
    <property type="project" value="TreeGrafter"/>
</dbReference>
<protein>
    <recommendedName>
        <fullName evidence="8">Response regulatory domain-containing protein</fullName>
    </recommendedName>
</protein>
<feature type="modified residue" description="4-aspartylphosphate" evidence="7">
    <location>
        <position position="155"/>
    </location>
</feature>
<dbReference type="PROSITE" id="PS50110">
    <property type="entry name" value="RESPONSE_REGULATORY"/>
    <property type="match status" value="1"/>
</dbReference>
<dbReference type="Pfam" id="PF00211">
    <property type="entry name" value="Guanylate_cyc"/>
    <property type="match status" value="1"/>
</dbReference>
<dbReference type="GO" id="GO:0007168">
    <property type="term" value="P:receptor guanylyl cyclase signaling pathway"/>
    <property type="evidence" value="ECO:0007669"/>
    <property type="project" value="TreeGrafter"/>
</dbReference>
<dbReference type="InterPro" id="IPR001054">
    <property type="entry name" value="A/G_cyclase"/>
</dbReference>
<comment type="subcellular location">
    <subcellularLocation>
        <location evidence="1">Membrane</location>
    </subcellularLocation>
</comment>
<dbReference type="EMBL" id="HBFD01002146">
    <property type="protein sequence ID" value="CAD8715451.1"/>
    <property type="molecule type" value="Transcribed_RNA"/>
</dbReference>
<evidence type="ECO:0000256" key="4">
    <source>
        <dbReference type="ARBA" id="ARBA00022989"/>
    </source>
</evidence>
<keyword evidence="6" id="KW-0456">Lyase</keyword>
<dbReference type="GO" id="GO:0004016">
    <property type="term" value="F:adenylate cyclase activity"/>
    <property type="evidence" value="ECO:0007669"/>
    <property type="project" value="TreeGrafter"/>
</dbReference>
<dbReference type="SUPFAM" id="SSF55073">
    <property type="entry name" value="Nucleotide cyclase"/>
    <property type="match status" value="1"/>
</dbReference>
<keyword evidence="4" id="KW-1133">Transmembrane helix</keyword>
<keyword evidence="5" id="KW-0472">Membrane</keyword>
<evidence type="ECO:0000256" key="6">
    <source>
        <dbReference type="ARBA" id="ARBA00023239"/>
    </source>
</evidence>
<dbReference type="InterPro" id="IPR001789">
    <property type="entry name" value="Sig_transdc_resp-reg_receiver"/>
</dbReference>
<accession>A0A6T5VYL0</accession>
<dbReference type="GO" id="GO:0000160">
    <property type="term" value="P:phosphorelay signal transduction system"/>
    <property type="evidence" value="ECO:0007669"/>
    <property type="project" value="InterPro"/>
</dbReference>
<dbReference type="GO" id="GO:0001653">
    <property type="term" value="F:peptide receptor activity"/>
    <property type="evidence" value="ECO:0007669"/>
    <property type="project" value="TreeGrafter"/>
</dbReference>